<comment type="similarity">
    <text evidence="1">Belongs to the 'GDXG' lipolytic enzyme family.</text>
</comment>
<dbReference type="InterPro" id="IPR002925">
    <property type="entry name" value="Dienelactn_hydro"/>
</dbReference>
<dbReference type="SUPFAM" id="SSF53474">
    <property type="entry name" value="alpha/beta-Hydrolases"/>
    <property type="match status" value="1"/>
</dbReference>
<gene>
    <name evidence="6" type="ORF">NT6N_09290</name>
</gene>
<proteinExistence type="inferred from homology"/>
<evidence type="ECO:0000259" key="5">
    <source>
        <dbReference type="Pfam" id="PF20434"/>
    </source>
</evidence>
<dbReference type="InterPro" id="IPR050300">
    <property type="entry name" value="GDXG_lipolytic_enzyme"/>
</dbReference>
<dbReference type="GO" id="GO:0004806">
    <property type="term" value="F:triacylglycerol lipase activity"/>
    <property type="evidence" value="ECO:0007669"/>
    <property type="project" value="TreeGrafter"/>
</dbReference>
<dbReference type="PANTHER" id="PTHR48081">
    <property type="entry name" value="AB HYDROLASE SUPERFAMILY PROTEIN C4A8.06C"/>
    <property type="match status" value="1"/>
</dbReference>
<evidence type="ECO:0000313" key="6">
    <source>
        <dbReference type="EMBL" id="BDS05889.1"/>
    </source>
</evidence>
<evidence type="ECO:0000256" key="1">
    <source>
        <dbReference type="ARBA" id="ARBA00010515"/>
    </source>
</evidence>
<dbReference type="PANTHER" id="PTHR48081:SF30">
    <property type="entry name" value="ACETYL-HYDROLASE LIPR-RELATED"/>
    <property type="match status" value="1"/>
</dbReference>
<name>A0AAT9FIR4_9BACT</name>
<evidence type="ECO:0000256" key="2">
    <source>
        <dbReference type="ARBA" id="ARBA00022801"/>
    </source>
</evidence>
<protein>
    <submittedName>
        <fullName evidence="6">Lipase</fullName>
    </submittedName>
</protein>
<feature type="domain" description="Dienelactone hydrolase" evidence="4">
    <location>
        <begin position="215"/>
        <end position="270"/>
    </location>
</feature>
<dbReference type="EMBL" id="AP026866">
    <property type="protein sequence ID" value="BDS05889.1"/>
    <property type="molecule type" value="Genomic_DNA"/>
</dbReference>
<keyword evidence="3" id="KW-0732">Signal</keyword>
<accession>A0AAT9FIR4</accession>
<reference evidence="6" key="1">
    <citation type="submission" date="2024-07" db="EMBL/GenBank/DDBJ databases">
        <title>Complete genome sequence of Verrucomicrobiaceae bacterium NT6N.</title>
        <authorList>
            <person name="Huang C."/>
            <person name="Takami H."/>
            <person name="Hamasaki K."/>
        </authorList>
    </citation>
    <scope>NUCLEOTIDE SEQUENCE</scope>
    <source>
        <strain evidence="6">NT6N</strain>
    </source>
</reference>
<dbReference type="Pfam" id="PF20434">
    <property type="entry name" value="BD-FAE"/>
    <property type="match status" value="1"/>
</dbReference>
<dbReference type="Gene3D" id="3.40.50.1820">
    <property type="entry name" value="alpha/beta hydrolase"/>
    <property type="match status" value="1"/>
</dbReference>
<feature type="signal peptide" evidence="3">
    <location>
        <begin position="1"/>
        <end position="22"/>
    </location>
</feature>
<dbReference type="AlphaFoldDB" id="A0AAT9FIR4"/>
<dbReference type="InterPro" id="IPR029058">
    <property type="entry name" value="AB_hydrolase_fold"/>
</dbReference>
<evidence type="ECO:0000256" key="3">
    <source>
        <dbReference type="SAM" id="SignalP"/>
    </source>
</evidence>
<keyword evidence="2" id="KW-0378">Hydrolase</keyword>
<dbReference type="InterPro" id="IPR049492">
    <property type="entry name" value="BD-FAE-like_dom"/>
</dbReference>
<feature type="domain" description="BD-FAE-like" evidence="5">
    <location>
        <begin position="58"/>
        <end position="168"/>
    </location>
</feature>
<dbReference type="Pfam" id="PF01738">
    <property type="entry name" value="DLH"/>
    <property type="match status" value="1"/>
</dbReference>
<evidence type="ECO:0000259" key="4">
    <source>
        <dbReference type="Pfam" id="PF01738"/>
    </source>
</evidence>
<feature type="chain" id="PRO_5043467867" evidence="3">
    <location>
        <begin position="23"/>
        <end position="321"/>
    </location>
</feature>
<organism evidence="6">
    <name type="scientific">Oceaniferula spumae</name>
    <dbReference type="NCBI Taxonomy" id="2979115"/>
    <lineage>
        <taxon>Bacteria</taxon>
        <taxon>Pseudomonadati</taxon>
        <taxon>Verrucomicrobiota</taxon>
        <taxon>Verrucomicrobiia</taxon>
        <taxon>Verrucomicrobiales</taxon>
        <taxon>Verrucomicrobiaceae</taxon>
        <taxon>Oceaniferula</taxon>
    </lineage>
</organism>
<dbReference type="KEGG" id="osu:NT6N_09290"/>
<sequence>MNTLSKHTVAYLTLLATCTGFAADKAKSPIEKYSWTLGYKPDKTVTFSKPAAGKPLKLDCFFPSDHKEGGNKSCIILFFGGGWSGGDTSQFYGYSKYFASRGMVAISAQYRTMKSHKASPRNCVEDGKATIRYVRAHAKELGIDPNKIVVGGGSAGGHVAAATAMCPKIDATPDSKISCQPNALMLFNPVYDNGPGGYGHARVTAYWKDISPMHNIRADLPPMISFFGDNDKHIQVATINAFQKKMEDVDNQSDTHIYKGQTHGFFHISKGGRKMFEDVLTKADAFLVKNGFITGKDNVAEWTAKSIENLPANGKKKANKK</sequence>